<organism evidence="1 2">
    <name type="scientific">Rubidibacter lacunae KORDI 51-2</name>
    <dbReference type="NCBI Taxonomy" id="582515"/>
    <lineage>
        <taxon>Bacteria</taxon>
        <taxon>Bacillati</taxon>
        <taxon>Cyanobacteriota</taxon>
        <taxon>Cyanophyceae</taxon>
        <taxon>Oscillatoriophycideae</taxon>
        <taxon>Chroococcales</taxon>
        <taxon>Aphanothecaceae</taxon>
        <taxon>Rubidibacter</taxon>
    </lineage>
</organism>
<gene>
    <name evidence="1" type="ORF">KR51_00017210</name>
</gene>
<protein>
    <submittedName>
        <fullName evidence="1">Uncharacterized protein</fullName>
    </submittedName>
</protein>
<dbReference type="EMBL" id="ASSJ01000046">
    <property type="protein sequence ID" value="ERN41643.1"/>
    <property type="molecule type" value="Genomic_DNA"/>
</dbReference>
<dbReference type="AlphaFoldDB" id="U5DAS5"/>
<evidence type="ECO:0000313" key="2">
    <source>
        <dbReference type="Proteomes" id="UP000016960"/>
    </source>
</evidence>
<accession>U5DAS5</accession>
<feature type="non-terminal residue" evidence="1">
    <location>
        <position position="25"/>
    </location>
</feature>
<name>U5DAS5_9CHRO</name>
<dbReference type="InParanoid" id="U5DAS5"/>
<sequence length="25" mass="2931">MTKTRTRNQGNIWGFPRVVDDPGVW</sequence>
<dbReference type="Proteomes" id="UP000016960">
    <property type="component" value="Unassembled WGS sequence"/>
</dbReference>
<keyword evidence="2" id="KW-1185">Reference proteome</keyword>
<evidence type="ECO:0000313" key="1">
    <source>
        <dbReference type="EMBL" id="ERN41643.1"/>
    </source>
</evidence>
<comment type="caution">
    <text evidence="1">The sequence shown here is derived from an EMBL/GenBank/DDBJ whole genome shotgun (WGS) entry which is preliminary data.</text>
</comment>
<reference evidence="1 2" key="1">
    <citation type="submission" date="2013-05" db="EMBL/GenBank/DDBJ databases">
        <title>Draft genome sequence of Rubidibacter lacunae KORDI 51-2.</title>
        <authorList>
            <person name="Choi D.H."/>
            <person name="Noh J.H."/>
            <person name="Kwon K.-K."/>
            <person name="Lee J.-H."/>
            <person name="Ryu J.-Y."/>
        </authorList>
    </citation>
    <scope>NUCLEOTIDE SEQUENCE [LARGE SCALE GENOMIC DNA]</scope>
    <source>
        <strain evidence="1 2">KORDI 51-2</strain>
    </source>
</reference>
<proteinExistence type="predicted"/>